<dbReference type="SMART" id="SM00530">
    <property type="entry name" value="HTH_XRE"/>
    <property type="match status" value="1"/>
</dbReference>
<reference evidence="2 3" key="1">
    <citation type="submission" date="2019-08" db="EMBL/GenBank/DDBJ databases">
        <authorList>
            <person name="Hu J."/>
        </authorList>
    </citation>
    <scope>NUCLEOTIDE SEQUENCE [LARGE SCALE GENOMIC DNA]</scope>
    <source>
        <strain evidence="2 3">NEAU-184</strain>
    </source>
</reference>
<feature type="domain" description="HTH cro/C1-type" evidence="1">
    <location>
        <begin position="31"/>
        <end position="82"/>
    </location>
</feature>
<evidence type="ECO:0000259" key="1">
    <source>
        <dbReference type="PROSITE" id="PS50943"/>
    </source>
</evidence>
<dbReference type="AlphaFoldDB" id="A0A5S4V8E5"/>
<dbReference type="GO" id="GO:0003677">
    <property type="term" value="F:DNA binding"/>
    <property type="evidence" value="ECO:0007669"/>
    <property type="project" value="InterPro"/>
</dbReference>
<dbReference type="SUPFAM" id="SSF47413">
    <property type="entry name" value="lambda repressor-like DNA-binding domains"/>
    <property type="match status" value="1"/>
</dbReference>
<keyword evidence="3" id="KW-1185">Reference proteome</keyword>
<dbReference type="InterPro" id="IPR041413">
    <property type="entry name" value="MLTR_LBD"/>
</dbReference>
<dbReference type="Gene3D" id="3.30.450.180">
    <property type="match status" value="1"/>
</dbReference>
<evidence type="ECO:0000313" key="2">
    <source>
        <dbReference type="EMBL" id="TYL54153.1"/>
    </source>
</evidence>
<dbReference type="RefSeq" id="WP_148733616.1">
    <property type="nucleotide sequence ID" value="NZ_VSSB01000001.1"/>
</dbReference>
<comment type="caution">
    <text evidence="2">The sequence shown here is derived from an EMBL/GenBank/DDBJ whole genome shotgun (WGS) entry which is preliminary data.</text>
</comment>
<sequence length="288" mass="31623">MDNRAEVREFLMSRRAKLTPEQAGLPAGPNRRVAGLRRTEVAVLADVSVEYYAKLERGAIAGASASVLDAIADALQLDDTERAHLFDLARAADGIPASGRPRRRTTRQAPSRASLQWTLESITGGIAFVRNQYSDLLATNALGRAFYSPLIGDGGRTPNLARFQFLDPASRDFYPDWDLFAEMCVAIMRADAGRSPHDRTMQDLVGELSTRSETFRRLWAAHDVRTHGAGTKRFNHPVVGELILAYEEFTITAEPGLVMLVYTAEPGSPSAERLQLLASWAATQHAEA</sequence>
<accession>A0A5S4V8E5</accession>
<dbReference type="Pfam" id="PF13560">
    <property type="entry name" value="HTH_31"/>
    <property type="match status" value="1"/>
</dbReference>
<dbReference type="InterPro" id="IPR001387">
    <property type="entry name" value="Cro/C1-type_HTH"/>
</dbReference>
<proteinExistence type="predicted"/>
<dbReference type="Pfam" id="PF17765">
    <property type="entry name" value="MLTR_LBD"/>
    <property type="match status" value="1"/>
</dbReference>
<dbReference type="Proteomes" id="UP000325243">
    <property type="component" value="Unassembled WGS sequence"/>
</dbReference>
<evidence type="ECO:0000313" key="3">
    <source>
        <dbReference type="Proteomes" id="UP000325243"/>
    </source>
</evidence>
<dbReference type="Gene3D" id="1.10.260.40">
    <property type="entry name" value="lambda repressor-like DNA-binding domains"/>
    <property type="match status" value="1"/>
</dbReference>
<name>A0A5S4V8E5_9MICO</name>
<dbReference type="PANTHER" id="PTHR35010:SF2">
    <property type="entry name" value="BLL4672 PROTEIN"/>
    <property type="match status" value="1"/>
</dbReference>
<dbReference type="CDD" id="cd00093">
    <property type="entry name" value="HTH_XRE"/>
    <property type="match status" value="1"/>
</dbReference>
<dbReference type="PROSITE" id="PS50943">
    <property type="entry name" value="HTH_CROC1"/>
    <property type="match status" value="1"/>
</dbReference>
<dbReference type="EMBL" id="VSSB01000001">
    <property type="protein sequence ID" value="TYL54153.1"/>
    <property type="molecule type" value="Genomic_DNA"/>
</dbReference>
<dbReference type="PANTHER" id="PTHR35010">
    <property type="entry name" value="BLL4672 PROTEIN-RELATED"/>
    <property type="match status" value="1"/>
</dbReference>
<organism evidence="2 3">
    <name type="scientific">Agromyces mariniharenae</name>
    <dbReference type="NCBI Taxonomy" id="2604423"/>
    <lineage>
        <taxon>Bacteria</taxon>
        <taxon>Bacillati</taxon>
        <taxon>Actinomycetota</taxon>
        <taxon>Actinomycetes</taxon>
        <taxon>Micrococcales</taxon>
        <taxon>Microbacteriaceae</taxon>
        <taxon>Agromyces</taxon>
    </lineage>
</organism>
<dbReference type="InterPro" id="IPR010982">
    <property type="entry name" value="Lambda_DNA-bd_dom_sf"/>
</dbReference>
<protein>
    <submittedName>
        <fullName evidence="2">Helix-turn-helix domain-containing protein</fullName>
    </submittedName>
</protein>
<gene>
    <name evidence="2" type="ORF">FYC51_11260</name>
</gene>